<proteinExistence type="predicted"/>
<dbReference type="AlphaFoldDB" id="A0A8G2F631"/>
<evidence type="ECO:0000313" key="2">
    <source>
        <dbReference type="Proteomes" id="UP000199581"/>
    </source>
</evidence>
<organism evidence="1 2">
    <name type="scientific">Desulfomicrobium norvegicum (strain DSM 1741 / NCIMB 8310)</name>
    <name type="common">Desulfovibrio baculatus (strain Norway 4)</name>
    <name type="synonym">Desulfovibrio desulfuricans (strain Norway 4)</name>
    <dbReference type="NCBI Taxonomy" id="52561"/>
    <lineage>
        <taxon>Bacteria</taxon>
        <taxon>Pseudomonadati</taxon>
        <taxon>Thermodesulfobacteriota</taxon>
        <taxon>Desulfovibrionia</taxon>
        <taxon>Desulfovibrionales</taxon>
        <taxon>Desulfomicrobiaceae</taxon>
        <taxon>Desulfomicrobium</taxon>
    </lineage>
</organism>
<accession>A0A8G2F631</accession>
<gene>
    <name evidence="1" type="ORF">SAMN05421830_105234</name>
</gene>
<evidence type="ECO:0000313" key="1">
    <source>
        <dbReference type="EMBL" id="SFL73908.1"/>
    </source>
</evidence>
<protein>
    <submittedName>
        <fullName evidence="1">Uncharacterized protein</fullName>
    </submittedName>
</protein>
<sequence>MNCEKRETHEKVLFPECFAIQGAISDVYQEMGCGF</sequence>
<reference evidence="1 2" key="1">
    <citation type="submission" date="2016-10" db="EMBL/GenBank/DDBJ databases">
        <authorList>
            <person name="Varghese N."/>
            <person name="Submissions S."/>
        </authorList>
    </citation>
    <scope>NUCLEOTIDE SEQUENCE [LARGE SCALE GENOMIC DNA]</scope>
    <source>
        <strain evidence="1 2">DSM 1741</strain>
    </source>
</reference>
<name>A0A8G2F631_DESNO</name>
<keyword evidence="2" id="KW-1185">Reference proteome</keyword>
<dbReference type="Proteomes" id="UP000199581">
    <property type="component" value="Unassembled WGS sequence"/>
</dbReference>
<comment type="caution">
    <text evidence="1">The sequence shown here is derived from an EMBL/GenBank/DDBJ whole genome shotgun (WGS) entry which is preliminary data.</text>
</comment>
<dbReference type="EMBL" id="FOTO01000005">
    <property type="protein sequence ID" value="SFL73908.1"/>
    <property type="molecule type" value="Genomic_DNA"/>
</dbReference>